<keyword evidence="7" id="KW-0472">Membrane</keyword>
<protein>
    <submittedName>
        <fullName evidence="10">S8 family serine peptidase</fullName>
    </submittedName>
</protein>
<keyword evidence="3 5" id="KW-0378">Hydrolase</keyword>
<feature type="region of interest" description="Disordered" evidence="6">
    <location>
        <begin position="44"/>
        <end position="72"/>
    </location>
</feature>
<evidence type="ECO:0000256" key="1">
    <source>
        <dbReference type="ARBA" id="ARBA00011073"/>
    </source>
</evidence>
<proteinExistence type="inferred from homology"/>
<feature type="compositionally biased region" description="Low complexity" evidence="6">
    <location>
        <begin position="44"/>
        <end position="60"/>
    </location>
</feature>
<evidence type="ECO:0000256" key="3">
    <source>
        <dbReference type="ARBA" id="ARBA00022801"/>
    </source>
</evidence>
<feature type="region of interest" description="Disordered" evidence="6">
    <location>
        <begin position="456"/>
        <end position="527"/>
    </location>
</feature>
<keyword evidence="4 5" id="KW-0720">Serine protease</keyword>
<dbReference type="EMBL" id="JALKFT010000015">
    <property type="protein sequence ID" value="MCK9877231.1"/>
    <property type="molecule type" value="Genomic_DNA"/>
</dbReference>
<dbReference type="RefSeq" id="WP_248825496.1">
    <property type="nucleotide sequence ID" value="NZ_JALKFT010000015.1"/>
</dbReference>
<evidence type="ECO:0000313" key="11">
    <source>
        <dbReference type="Proteomes" id="UP001201873"/>
    </source>
</evidence>
<feature type="chain" id="PRO_5045685732" evidence="8">
    <location>
        <begin position="47"/>
        <end position="527"/>
    </location>
</feature>
<dbReference type="PANTHER" id="PTHR43399:SF4">
    <property type="entry name" value="CELL WALL-ASSOCIATED PROTEASE"/>
    <property type="match status" value="1"/>
</dbReference>
<dbReference type="InterPro" id="IPR051048">
    <property type="entry name" value="Peptidase_S8/S53_subtilisin"/>
</dbReference>
<gene>
    <name evidence="10" type="ORF">MXD59_15850</name>
</gene>
<dbReference type="Gene3D" id="3.40.50.200">
    <property type="entry name" value="Peptidase S8/S53 domain"/>
    <property type="match status" value="1"/>
</dbReference>
<dbReference type="PROSITE" id="PS51892">
    <property type="entry name" value="SUBTILASE"/>
    <property type="match status" value="1"/>
</dbReference>
<evidence type="ECO:0000256" key="2">
    <source>
        <dbReference type="ARBA" id="ARBA00022670"/>
    </source>
</evidence>
<feature type="domain" description="Peptidase S8/S53" evidence="9">
    <location>
        <begin position="88"/>
        <end position="346"/>
    </location>
</feature>
<feature type="active site" description="Charge relay system" evidence="5">
    <location>
        <position position="298"/>
    </location>
</feature>
<evidence type="ECO:0000256" key="8">
    <source>
        <dbReference type="SAM" id="SignalP"/>
    </source>
</evidence>
<feature type="compositionally biased region" description="Pro residues" evidence="6">
    <location>
        <begin position="465"/>
        <end position="508"/>
    </location>
</feature>
<evidence type="ECO:0000256" key="6">
    <source>
        <dbReference type="SAM" id="MobiDB-lite"/>
    </source>
</evidence>
<comment type="caution">
    <text evidence="10">The sequence shown here is derived from an EMBL/GenBank/DDBJ whole genome shotgun (WGS) entry which is preliminary data.</text>
</comment>
<keyword evidence="8" id="KW-0732">Signal</keyword>
<dbReference type="SUPFAM" id="SSF52743">
    <property type="entry name" value="Subtilisin-like"/>
    <property type="match status" value="1"/>
</dbReference>
<keyword evidence="7" id="KW-1133">Transmembrane helix</keyword>
<feature type="active site" description="Charge relay system" evidence="5">
    <location>
        <position position="134"/>
    </location>
</feature>
<dbReference type="Pfam" id="PF00082">
    <property type="entry name" value="Peptidase_S8"/>
    <property type="match status" value="1"/>
</dbReference>
<evidence type="ECO:0000259" key="9">
    <source>
        <dbReference type="Pfam" id="PF00082"/>
    </source>
</evidence>
<evidence type="ECO:0000256" key="4">
    <source>
        <dbReference type="ARBA" id="ARBA00022825"/>
    </source>
</evidence>
<comment type="similarity">
    <text evidence="1 5">Belongs to the peptidase S8 family.</text>
</comment>
<feature type="signal peptide" evidence="8">
    <location>
        <begin position="1"/>
        <end position="46"/>
    </location>
</feature>
<accession>A0ABT0K0C0</accession>
<evidence type="ECO:0000256" key="7">
    <source>
        <dbReference type="SAM" id="Phobius"/>
    </source>
</evidence>
<feature type="region of interest" description="Disordered" evidence="6">
    <location>
        <begin position="369"/>
        <end position="415"/>
    </location>
</feature>
<dbReference type="InterPro" id="IPR000209">
    <property type="entry name" value="Peptidase_S8/S53_dom"/>
</dbReference>
<keyword evidence="11" id="KW-1185">Reference proteome</keyword>
<feature type="active site" description="Charge relay system" evidence="5">
    <location>
        <position position="97"/>
    </location>
</feature>
<organism evidence="10 11">
    <name type="scientific">Frankia umida</name>
    <dbReference type="NCBI Taxonomy" id="573489"/>
    <lineage>
        <taxon>Bacteria</taxon>
        <taxon>Bacillati</taxon>
        <taxon>Actinomycetota</taxon>
        <taxon>Actinomycetes</taxon>
        <taxon>Frankiales</taxon>
        <taxon>Frankiaceae</taxon>
        <taxon>Frankia</taxon>
    </lineage>
</organism>
<reference evidence="10 11" key="1">
    <citation type="submission" date="2022-04" db="EMBL/GenBank/DDBJ databases">
        <title>Genome diversity in the genus Frankia.</title>
        <authorList>
            <person name="Carlos-Shanley C."/>
            <person name="Hahn D."/>
        </authorList>
    </citation>
    <scope>NUCLEOTIDE SEQUENCE [LARGE SCALE GENOMIC DNA]</scope>
    <source>
        <strain evidence="10 11">Ag45/Mut15</strain>
    </source>
</reference>
<dbReference type="Proteomes" id="UP001201873">
    <property type="component" value="Unassembled WGS sequence"/>
</dbReference>
<keyword evidence="2 5" id="KW-0645">Protease</keyword>
<evidence type="ECO:0000313" key="10">
    <source>
        <dbReference type="EMBL" id="MCK9877231.1"/>
    </source>
</evidence>
<feature type="transmembrane region" description="Helical" evidence="7">
    <location>
        <begin position="428"/>
        <end position="452"/>
    </location>
</feature>
<dbReference type="PANTHER" id="PTHR43399">
    <property type="entry name" value="SUBTILISIN-RELATED"/>
    <property type="match status" value="1"/>
</dbReference>
<dbReference type="CDD" id="cd00306">
    <property type="entry name" value="Peptidases_S8_S53"/>
    <property type="match status" value="1"/>
</dbReference>
<sequence>MQQVTRLPRSPSGTAGKHQGPLLASILLTALLWGSLTWAAAPSAQAATPTPTTTPHRPAGGPTGSTAGGPQWYQSALDLDRVQRISQGAGILVAVIDGGVDATSPKLRGQLVRGAGVGPDAAVDGWRDDDPDGHGTAMAGLVVGRVDGGPAQVRGIAPAAHVLPISTGAEADSAEVAIAVHLAVDLGATIINLSLGSADDPTSDEREAVRYALAHDVIVVASAGNVEPDDPPGDAAIINSPASIPGVVAVTGSTAHGGFWDGSAHGPQAVVAAPAPGIRAPVPTSISADGLDTGSGTSNSAAIVSGVLALLRSAFPELTAANVIERLIRTARDAGPPGRDVEFGFGIIDPLAALTAAVPPVHTSALLAPPTRWGVPSEPPAADASPARPGSQPATADPPALDPAGTNTGTAGPTAATSGGGLDAIPSLLVWTLGTAFAGWLGGVLGLGAHLAHQAHQARRRPRTDQPPVPLTEPYGPTPYRPAPYQPTPYRPAPYGPAPYPEPNPVQAPPAGTSWVPASPGAQSRHF</sequence>
<feature type="compositionally biased region" description="Low complexity" evidence="6">
    <location>
        <begin position="380"/>
        <end position="415"/>
    </location>
</feature>
<name>A0ABT0K0C0_9ACTN</name>
<evidence type="ECO:0000256" key="5">
    <source>
        <dbReference type="PROSITE-ProRule" id="PRU01240"/>
    </source>
</evidence>
<dbReference type="InterPro" id="IPR015500">
    <property type="entry name" value="Peptidase_S8_subtilisin-rel"/>
</dbReference>
<dbReference type="PRINTS" id="PR00723">
    <property type="entry name" value="SUBTILISIN"/>
</dbReference>
<keyword evidence="7" id="KW-0812">Transmembrane</keyword>
<dbReference type="InterPro" id="IPR036852">
    <property type="entry name" value="Peptidase_S8/S53_dom_sf"/>
</dbReference>